<feature type="compositionally biased region" description="Polar residues" evidence="6">
    <location>
        <begin position="130"/>
        <end position="152"/>
    </location>
</feature>
<evidence type="ECO:0000256" key="4">
    <source>
        <dbReference type="ARBA" id="ARBA00022902"/>
    </source>
</evidence>
<protein>
    <submittedName>
        <fullName evidence="9">BHLH domain-containing protein</fullName>
    </submittedName>
</protein>
<dbReference type="Pfam" id="PF00010">
    <property type="entry name" value="HLH"/>
    <property type="match status" value="1"/>
</dbReference>
<organism evidence="8 9">
    <name type="scientific">Romanomermis culicivorax</name>
    <name type="common">Nematode worm</name>
    <dbReference type="NCBI Taxonomy" id="13658"/>
    <lineage>
        <taxon>Eukaryota</taxon>
        <taxon>Metazoa</taxon>
        <taxon>Ecdysozoa</taxon>
        <taxon>Nematoda</taxon>
        <taxon>Enoplea</taxon>
        <taxon>Dorylaimia</taxon>
        <taxon>Mermithida</taxon>
        <taxon>Mermithoidea</taxon>
        <taxon>Mermithidae</taxon>
        <taxon>Romanomermis</taxon>
    </lineage>
</organism>
<keyword evidence="2" id="KW-0217">Developmental protein</keyword>
<dbReference type="WBParaSite" id="nRc.2.0.1.t17760-RA">
    <property type="protein sequence ID" value="nRc.2.0.1.t17760-RA"/>
    <property type="gene ID" value="nRc.2.0.1.g17760"/>
</dbReference>
<proteinExistence type="predicted"/>
<evidence type="ECO:0000256" key="5">
    <source>
        <dbReference type="ARBA" id="ARBA00023242"/>
    </source>
</evidence>
<dbReference type="GO" id="GO:0045944">
    <property type="term" value="P:positive regulation of transcription by RNA polymerase II"/>
    <property type="evidence" value="ECO:0007669"/>
    <property type="project" value="TreeGrafter"/>
</dbReference>
<dbReference type="GO" id="GO:0061564">
    <property type="term" value="P:axon development"/>
    <property type="evidence" value="ECO:0007669"/>
    <property type="project" value="TreeGrafter"/>
</dbReference>
<dbReference type="GO" id="GO:0007423">
    <property type="term" value="P:sensory organ development"/>
    <property type="evidence" value="ECO:0007669"/>
    <property type="project" value="TreeGrafter"/>
</dbReference>
<dbReference type="GO" id="GO:0070888">
    <property type="term" value="F:E-box binding"/>
    <property type="evidence" value="ECO:0007669"/>
    <property type="project" value="TreeGrafter"/>
</dbReference>
<comment type="subcellular location">
    <subcellularLocation>
        <location evidence="1">Nucleus</location>
    </subcellularLocation>
</comment>
<evidence type="ECO:0000256" key="2">
    <source>
        <dbReference type="ARBA" id="ARBA00022473"/>
    </source>
</evidence>
<feature type="compositionally biased region" description="Low complexity" evidence="6">
    <location>
        <begin position="109"/>
        <end position="122"/>
    </location>
</feature>
<dbReference type="InterPro" id="IPR050359">
    <property type="entry name" value="bHLH_transcription_factors"/>
</dbReference>
<evidence type="ECO:0000313" key="8">
    <source>
        <dbReference type="Proteomes" id="UP000887565"/>
    </source>
</evidence>
<evidence type="ECO:0000256" key="6">
    <source>
        <dbReference type="SAM" id="MobiDB-lite"/>
    </source>
</evidence>
<keyword evidence="8" id="KW-1185">Reference proteome</keyword>
<evidence type="ECO:0000313" key="9">
    <source>
        <dbReference type="WBParaSite" id="nRc.2.0.1.t17760-RA"/>
    </source>
</evidence>
<dbReference type="CDD" id="cd11430">
    <property type="entry name" value="bHLH_TS_ATOH1_like"/>
    <property type="match status" value="1"/>
</dbReference>
<dbReference type="SMART" id="SM00353">
    <property type="entry name" value="HLH"/>
    <property type="match status" value="1"/>
</dbReference>
<dbReference type="AlphaFoldDB" id="A0A915IWH4"/>
<dbReference type="InterPro" id="IPR036638">
    <property type="entry name" value="HLH_DNA-bd_sf"/>
</dbReference>
<keyword evidence="3" id="KW-0221">Differentiation</keyword>
<keyword evidence="4" id="KW-0524">Neurogenesis</keyword>
<dbReference type="GO" id="GO:0000981">
    <property type="term" value="F:DNA-binding transcription factor activity, RNA polymerase II-specific"/>
    <property type="evidence" value="ECO:0007669"/>
    <property type="project" value="TreeGrafter"/>
</dbReference>
<accession>A0A915IWH4</accession>
<keyword evidence="5" id="KW-0539">Nucleus</keyword>
<dbReference type="GO" id="GO:0046983">
    <property type="term" value="F:protein dimerization activity"/>
    <property type="evidence" value="ECO:0007669"/>
    <property type="project" value="InterPro"/>
</dbReference>
<dbReference type="Proteomes" id="UP000887565">
    <property type="component" value="Unplaced"/>
</dbReference>
<dbReference type="GO" id="GO:0005634">
    <property type="term" value="C:nucleus"/>
    <property type="evidence" value="ECO:0007669"/>
    <property type="project" value="UniProtKB-SubCell"/>
</dbReference>
<dbReference type="PROSITE" id="PS50888">
    <property type="entry name" value="BHLH"/>
    <property type="match status" value="1"/>
</dbReference>
<dbReference type="SUPFAM" id="SSF47459">
    <property type="entry name" value="HLH, helix-loop-helix DNA-binding domain"/>
    <property type="match status" value="1"/>
</dbReference>
<feature type="region of interest" description="Disordered" evidence="6">
    <location>
        <begin position="109"/>
        <end position="152"/>
    </location>
</feature>
<dbReference type="PANTHER" id="PTHR19290">
    <property type="entry name" value="BASIC HELIX-LOOP-HELIX PROTEIN NEUROGENIN-RELATED"/>
    <property type="match status" value="1"/>
</dbReference>
<evidence type="ECO:0000256" key="1">
    <source>
        <dbReference type="ARBA" id="ARBA00004123"/>
    </source>
</evidence>
<dbReference type="InterPro" id="IPR011598">
    <property type="entry name" value="bHLH_dom"/>
</dbReference>
<name>A0A915IWH4_ROMCU</name>
<reference evidence="9" key="1">
    <citation type="submission" date="2022-11" db="UniProtKB">
        <authorList>
            <consortium name="WormBaseParasite"/>
        </authorList>
    </citation>
    <scope>IDENTIFICATION</scope>
</reference>
<dbReference type="PANTHER" id="PTHR19290:SF162">
    <property type="entry name" value="TRANSCRIPTION FACTOR ATOH7"/>
    <property type="match status" value="1"/>
</dbReference>
<sequence length="223" mass="24971">MADSSSYIRLQSPQKWAPISEANSMVEDWVVSTLNFEDREHHQRHQSYSLDSSNCRIKANNFLDQTMAPLTSGQANLDGGNFTWGDYASTSYRNSINPPPLIPAPMVSSPFSTQTTTPSSASKKIKHCPKSTTNGKDSLRKTASVSASTPAARQYKTPTLTVLRERRKAANARERKRMTGLNDAFDTLRTHLPPLDNGRKLSKYETLQMAQTYINELTRILDM</sequence>
<evidence type="ECO:0000256" key="3">
    <source>
        <dbReference type="ARBA" id="ARBA00022782"/>
    </source>
</evidence>
<feature type="domain" description="BHLH" evidence="7">
    <location>
        <begin position="165"/>
        <end position="217"/>
    </location>
</feature>
<dbReference type="Gene3D" id="4.10.280.10">
    <property type="entry name" value="Helix-loop-helix DNA-binding domain"/>
    <property type="match status" value="1"/>
</dbReference>
<evidence type="ECO:0000259" key="7">
    <source>
        <dbReference type="PROSITE" id="PS50888"/>
    </source>
</evidence>